<dbReference type="OrthoDB" id="9812066at2"/>
<dbReference type="InterPro" id="IPR009387">
    <property type="entry name" value="HigB-2"/>
</dbReference>
<protein>
    <submittedName>
        <fullName evidence="1">Type II toxin-antitoxin system RelE/ParE family toxin</fullName>
    </submittedName>
</protein>
<dbReference type="RefSeq" id="WP_129355636.1">
    <property type="nucleotide sequence ID" value="NZ_CP026538.1"/>
</dbReference>
<dbReference type="KEGG" id="dcb:C3Y92_19690"/>
<gene>
    <name evidence="1" type="ORF">C3Y92_19690</name>
</gene>
<dbReference type="AlphaFoldDB" id="A0A4P6HT43"/>
<evidence type="ECO:0000313" key="2">
    <source>
        <dbReference type="Proteomes" id="UP000293296"/>
    </source>
</evidence>
<reference evidence="1 2" key="1">
    <citation type="submission" date="2018-02" db="EMBL/GenBank/DDBJ databases">
        <title>Genome sequence of Desulfovibrio carbinolicus DSM 3852.</title>
        <authorList>
            <person name="Wilbanks E."/>
            <person name="Skennerton C.T."/>
            <person name="Orphan V.J."/>
        </authorList>
    </citation>
    <scope>NUCLEOTIDE SEQUENCE [LARGE SCALE GENOMIC DNA]</scope>
    <source>
        <strain evidence="1 2">DSM 3852</strain>
    </source>
</reference>
<keyword evidence="2" id="KW-1185">Reference proteome</keyword>
<evidence type="ECO:0000313" key="1">
    <source>
        <dbReference type="EMBL" id="QAZ69340.1"/>
    </source>
</evidence>
<accession>A0A4P6HT43</accession>
<proteinExistence type="predicted"/>
<dbReference type="PIRSF" id="PIRSF018634">
    <property type="entry name" value="UCP018634"/>
    <property type="match status" value="1"/>
</dbReference>
<dbReference type="EMBL" id="CP026538">
    <property type="protein sequence ID" value="QAZ69340.1"/>
    <property type="molecule type" value="Genomic_DNA"/>
</dbReference>
<name>A0A4P6HT43_9BACT</name>
<dbReference type="Proteomes" id="UP000293296">
    <property type="component" value="Chromosome"/>
</dbReference>
<dbReference type="Pfam" id="PF06296">
    <property type="entry name" value="RelE"/>
    <property type="match status" value="1"/>
</dbReference>
<sequence>MRVFKTKRLDRWAGKEGLADKALWQAALEVAAGNVEASLGQCLYKKRLARPGEGKRSGLRTIIAFKNASGDRVFFVYGFAKKQQANITETERHGLALVAKHFLDATPVVIDNLLRAGELVEVIKETDDERHS</sequence>
<organism evidence="1 2">
    <name type="scientific">Solidesulfovibrio carbinolicus</name>
    <dbReference type="NCBI Taxonomy" id="296842"/>
    <lineage>
        <taxon>Bacteria</taxon>
        <taxon>Pseudomonadati</taxon>
        <taxon>Thermodesulfobacteriota</taxon>
        <taxon>Desulfovibrionia</taxon>
        <taxon>Desulfovibrionales</taxon>
        <taxon>Desulfovibrionaceae</taxon>
        <taxon>Solidesulfovibrio</taxon>
    </lineage>
</organism>